<organism evidence="1 2">
    <name type="scientific">Helicoverpa armigera</name>
    <name type="common">Cotton bollworm</name>
    <name type="synonym">Heliothis armigera</name>
    <dbReference type="NCBI Taxonomy" id="29058"/>
    <lineage>
        <taxon>Eukaryota</taxon>
        <taxon>Metazoa</taxon>
        <taxon>Ecdysozoa</taxon>
        <taxon>Arthropoda</taxon>
        <taxon>Hexapoda</taxon>
        <taxon>Insecta</taxon>
        <taxon>Pterygota</taxon>
        <taxon>Neoptera</taxon>
        <taxon>Endopterygota</taxon>
        <taxon>Lepidoptera</taxon>
        <taxon>Glossata</taxon>
        <taxon>Ditrysia</taxon>
        <taxon>Noctuoidea</taxon>
        <taxon>Noctuidae</taxon>
        <taxon>Heliothinae</taxon>
        <taxon>Helicoverpa</taxon>
    </lineage>
</organism>
<protein>
    <submittedName>
        <fullName evidence="1">Uncharacterized protein</fullName>
    </submittedName>
</protein>
<accession>A0A2W1BUR5</accession>
<dbReference type="AlphaFoldDB" id="A0A2W1BUR5"/>
<dbReference type="EMBL" id="KZ149930">
    <property type="protein sequence ID" value="PZC77405.1"/>
    <property type="molecule type" value="Genomic_DNA"/>
</dbReference>
<gene>
    <name evidence="1" type="primary">HaOG203453</name>
    <name evidence="1" type="ORF">B5X24_HaOG203453</name>
</gene>
<keyword evidence="2" id="KW-1185">Reference proteome</keyword>
<sequence>MSVIRSPPVTCNDGNRDSIEIASGVQKAGGSHPDLRKLAEFSLDRDSPNKITVRPKRKETDDNLVAKFENFQTKIESMILGMARTQSENLSKIAKDVSSIKDQINQIKITTDHLSVEQDKLKLELVNLSDFKTNIEQKVDILDTDLKTIKSTIQTIPQFQQSFTYEEFISETQERAQREKNIIILGITELQSTIPEVRREHDTNEVNKILKKALPESAVPVKTIRLVESLITELKDNEYQNLEHLLRVAVKKNKTLKTKIQNPPQSDWINKEITAAIRRKNQLWSIHKNNTHDENLKRDFLTVKNEVTSQIQNTKSRYYHKAFNSCKVPV</sequence>
<reference evidence="1 2" key="1">
    <citation type="journal article" date="2017" name="BMC Biol.">
        <title>Genomic innovations, transcriptional plasticity and gene loss underlying the evolution and divergence of two highly polyphagous and invasive Helicoverpa pest species.</title>
        <authorList>
            <person name="Pearce S.L."/>
            <person name="Clarke D.F."/>
            <person name="East P.D."/>
            <person name="Elfekih S."/>
            <person name="Gordon K.H."/>
            <person name="Jermiin L.S."/>
            <person name="McGaughran A."/>
            <person name="Oakeshott J.G."/>
            <person name="Papanikolaou A."/>
            <person name="Perera O.P."/>
            <person name="Rane R.V."/>
            <person name="Richards S."/>
            <person name="Tay W.T."/>
            <person name="Walsh T.K."/>
            <person name="Anderson A."/>
            <person name="Anderson C.J."/>
            <person name="Asgari S."/>
            <person name="Board P.G."/>
            <person name="Bretschneider A."/>
            <person name="Campbell P.M."/>
            <person name="Chertemps T."/>
            <person name="Christeller J.T."/>
            <person name="Coppin C.W."/>
            <person name="Downes S.J."/>
            <person name="Duan G."/>
            <person name="Farnsworth C.A."/>
            <person name="Good R.T."/>
            <person name="Han L.B."/>
            <person name="Han Y.C."/>
            <person name="Hatje K."/>
            <person name="Horne I."/>
            <person name="Huang Y.P."/>
            <person name="Hughes D.S."/>
            <person name="Jacquin-Joly E."/>
            <person name="James W."/>
            <person name="Jhangiani S."/>
            <person name="Kollmar M."/>
            <person name="Kuwar S.S."/>
            <person name="Li S."/>
            <person name="Liu N.Y."/>
            <person name="Maibeche M.T."/>
            <person name="Miller J.R."/>
            <person name="Montagne N."/>
            <person name="Perry T."/>
            <person name="Qu J."/>
            <person name="Song S.V."/>
            <person name="Sutton G.G."/>
            <person name="Vogel H."/>
            <person name="Walenz B.P."/>
            <person name="Xu W."/>
            <person name="Zhang H.J."/>
            <person name="Zou Z."/>
            <person name="Batterham P."/>
            <person name="Edwards O.R."/>
            <person name="Feyereisen R."/>
            <person name="Gibbs R.A."/>
            <person name="Heckel D.G."/>
            <person name="McGrath A."/>
            <person name="Robin C."/>
            <person name="Scherer S.E."/>
            <person name="Worley K.C."/>
            <person name="Wu Y.D."/>
        </authorList>
    </citation>
    <scope>NUCLEOTIDE SEQUENCE [LARGE SCALE GENOMIC DNA]</scope>
    <source>
        <strain evidence="1">Harm_GR_Male_#8</strain>
        <tissue evidence="1">Whole organism</tissue>
    </source>
</reference>
<proteinExistence type="predicted"/>
<evidence type="ECO:0000313" key="2">
    <source>
        <dbReference type="Proteomes" id="UP000249218"/>
    </source>
</evidence>
<name>A0A2W1BUR5_HELAM</name>
<dbReference type="Proteomes" id="UP000249218">
    <property type="component" value="Unassembled WGS sequence"/>
</dbReference>
<evidence type="ECO:0000313" key="1">
    <source>
        <dbReference type="EMBL" id="PZC77405.1"/>
    </source>
</evidence>